<comment type="similarity">
    <text evidence="1">Belongs to the bacterial sugar transferase family.</text>
</comment>
<evidence type="ECO:0000313" key="5">
    <source>
        <dbReference type="Proteomes" id="UP001377337"/>
    </source>
</evidence>
<keyword evidence="2" id="KW-0472">Membrane</keyword>
<keyword evidence="2" id="KW-1133">Transmembrane helix</keyword>
<accession>A0ABZ2NGN4</accession>
<dbReference type="Proteomes" id="UP001377337">
    <property type="component" value="Chromosome"/>
</dbReference>
<dbReference type="PANTHER" id="PTHR30576">
    <property type="entry name" value="COLANIC BIOSYNTHESIS UDP-GLUCOSE LIPID CARRIER TRANSFERASE"/>
    <property type="match status" value="1"/>
</dbReference>
<dbReference type="EMBL" id="CP147407">
    <property type="protein sequence ID" value="WXB96694.1"/>
    <property type="molecule type" value="Genomic_DNA"/>
</dbReference>
<organism evidence="4 5">
    <name type="scientific">Metabacillus sediminis</name>
    <dbReference type="NCBI Taxonomy" id="3117746"/>
    <lineage>
        <taxon>Bacteria</taxon>
        <taxon>Bacillati</taxon>
        <taxon>Bacillota</taxon>
        <taxon>Bacilli</taxon>
        <taxon>Bacillales</taxon>
        <taxon>Bacillaceae</taxon>
        <taxon>Metabacillus</taxon>
    </lineage>
</organism>
<keyword evidence="2" id="KW-0812">Transmembrane</keyword>
<feature type="transmembrane region" description="Helical" evidence="2">
    <location>
        <begin position="20"/>
        <end position="40"/>
    </location>
</feature>
<keyword evidence="4" id="KW-0808">Transferase</keyword>
<dbReference type="RefSeq" id="WP_338778814.1">
    <property type="nucleotide sequence ID" value="NZ_CP147407.1"/>
</dbReference>
<evidence type="ECO:0000259" key="3">
    <source>
        <dbReference type="Pfam" id="PF02397"/>
    </source>
</evidence>
<evidence type="ECO:0000313" key="4">
    <source>
        <dbReference type="EMBL" id="WXB96694.1"/>
    </source>
</evidence>
<keyword evidence="5" id="KW-1185">Reference proteome</keyword>
<proteinExistence type="inferred from homology"/>
<reference evidence="4 5" key="1">
    <citation type="submission" date="2024-02" db="EMBL/GenBank/DDBJ databases">
        <title>Seven novel Bacillus-like species.</title>
        <authorList>
            <person name="Liu G."/>
        </authorList>
    </citation>
    <scope>NUCLEOTIDE SEQUENCE [LARGE SCALE GENOMIC DNA]</scope>
    <source>
        <strain evidence="4 5">FJAT-52054</strain>
    </source>
</reference>
<feature type="domain" description="Bacterial sugar transferase" evidence="3">
    <location>
        <begin position="14"/>
        <end position="188"/>
    </location>
</feature>
<dbReference type="PANTHER" id="PTHR30576:SF8">
    <property type="entry name" value="UNDECAPRENYL-PHOSPHATE GALACTOSE PHOSPHOTRANSFERASE"/>
    <property type="match status" value="1"/>
</dbReference>
<dbReference type="EC" id="2.7.8.-" evidence="4"/>
<dbReference type="InterPro" id="IPR003362">
    <property type="entry name" value="Bact_transf"/>
</dbReference>
<dbReference type="GO" id="GO:0016740">
    <property type="term" value="F:transferase activity"/>
    <property type="evidence" value="ECO:0007669"/>
    <property type="project" value="UniProtKB-KW"/>
</dbReference>
<sequence>MKNFQGAIYRRFVKRPMDFILSLIAIIVLSPLFLIVAVLVRTKLGSPVLFKQKRPGLNENIFKMYKFRTMTDERDGHGNLLPDHIRLTEFGKFLRSTSLDELPELFNILKGDMSIIGPRPLLVQYLQLYSTHQKRRHEVRPGLSGLAQVNGRNAISWEDKFNLDVEYVDNISFIEDWKVIFLTVKKVFVREGINSGTAATIEPFKGTKQERMKL</sequence>
<evidence type="ECO:0000256" key="2">
    <source>
        <dbReference type="SAM" id="Phobius"/>
    </source>
</evidence>
<protein>
    <submittedName>
        <fullName evidence="4">Sugar transferase</fullName>
        <ecNumber evidence="4">2.7.8.-</ecNumber>
    </submittedName>
</protein>
<dbReference type="Pfam" id="PF02397">
    <property type="entry name" value="Bac_transf"/>
    <property type="match status" value="1"/>
</dbReference>
<gene>
    <name evidence="4" type="ORF">WCV65_19515</name>
</gene>
<name>A0ABZ2NGN4_9BACI</name>
<evidence type="ECO:0000256" key="1">
    <source>
        <dbReference type="ARBA" id="ARBA00006464"/>
    </source>
</evidence>